<dbReference type="Proteomes" id="UP000189733">
    <property type="component" value="Unassembled WGS sequence"/>
</dbReference>
<dbReference type="InterPro" id="IPR027417">
    <property type="entry name" value="P-loop_NTPase"/>
</dbReference>
<dbReference type="InterPro" id="IPR003439">
    <property type="entry name" value="ABC_transporter-like_ATP-bd"/>
</dbReference>
<dbReference type="Gene3D" id="3.40.50.300">
    <property type="entry name" value="P-loop containing nucleotide triphosphate hydrolases"/>
    <property type="match status" value="1"/>
</dbReference>
<dbReference type="SUPFAM" id="SSF52540">
    <property type="entry name" value="P-loop containing nucleoside triphosphate hydrolases"/>
    <property type="match status" value="1"/>
</dbReference>
<dbReference type="OrthoDB" id="9809450at2"/>
<dbReference type="InterPro" id="IPR003593">
    <property type="entry name" value="AAA+_ATPase"/>
</dbReference>
<dbReference type="Pfam" id="PF00005">
    <property type="entry name" value="ABC_tran"/>
    <property type="match status" value="1"/>
</dbReference>
<dbReference type="PROSITE" id="PS00211">
    <property type="entry name" value="ABC_TRANSPORTER_1"/>
    <property type="match status" value="1"/>
</dbReference>
<dbReference type="InterPro" id="IPR017871">
    <property type="entry name" value="ABC_transporter-like_CS"/>
</dbReference>
<evidence type="ECO:0000256" key="3">
    <source>
        <dbReference type="ARBA" id="ARBA00022840"/>
    </source>
</evidence>
<feature type="domain" description="ABC transporter" evidence="4">
    <location>
        <begin position="2"/>
        <end position="228"/>
    </location>
</feature>
<keyword evidence="1" id="KW-0813">Transport</keyword>
<dbReference type="GO" id="GO:0016887">
    <property type="term" value="F:ATP hydrolysis activity"/>
    <property type="evidence" value="ECO:0007669"/>
    <property type="project" value="InterPro"/>
</dbReference>
<sequence length="240" mass="26811">MSLCLDVQKQLANFTLDIKLTCEPGTLTAIVGPSGAGKSTLVRIIAGLTRPDSGQVKLHDTVWSDSTAKTFLPPQKRGLGLVFQDYTLFPHLTVRKNVAFAAREDVDIDALLKQFSIAHIAEQKPANISGGERQRAAFCQALARKPVLLLLDEPFSALDIATREALRTELKNQKGHWDIPIVHVTHDLEEAFYLADRIVAVENGHHSPFWLKRQLAHRDPRQNLQNRYSTKDDVCFDLLA</sequence>
<dbReference type="AlphaFoldDB" id="A0A1T4VPB8"/>
<dbReference type="InterPro" id="IPR050093">
    <property type="entry name" value="ABC_SmlMolc_Importer"/>
</dbReference>
<proteinExistence type="predicted"/>
<evidence type="ECO:0000256" key="2">
    <source>
        <dbReference type="ARBA" id="ARBA00022741"/>
    </source>
</evidence>
<keyword evidence="2" id="KW-0547">Nucleotide-binding</keyword>
<dbReference type="PANTHER" id="PTHR42781">
    <property type="entry name" value="SPERMIDINE/PUTRESCINE IMPORT ATP-BINDING PROTEIN POTA"/>
    <property type="match status" value="1"/>
</dbReference>
<dbReference type="EMBL" id="FUYA01000002">
    <property type="protein sequence ID" value="SKA66800.1"/>
    <property type="molecule type" value="Genomic_DNA"/>
</dbReference>
<dbReference type="GO" id="GO:0005524">
    <property type="term" value="F:ATP binding"/>
    <property type="evidence" value="ECO:0007669"/>
    <property type="project" value="UniProtKB-KW"/>
</dbReference>
<keyword evidence="6" id="KW-1185">Reference proteome</keyword>
<protein>
    <submittedName>
        <fullName evidence="5">Molybdate transport system ATP-binding protein</fullName>
    </submittedName>
</protein>
<evidence type="ECO:0000259" key="4">
    <source>
        <dbReference type="PROSITE" id="PS50893"/>
    </source>
</evidence>
<evidence type="ECO:0000313" key="6">
    <source>
        <dbReference type="Proteomes" id="UP000189733"/>
    </source>
</evidence>
<reference evidence="5 6" key="1">
    <citation type="submission" date="2017-02" db="EMBL/GenBank/DDBJ databases">
        <authorList>
            <person name="Peterson S.W."/>
        </authorList>
    </citation>
    <scope>NUCLEOTIDE SEQUENCE [LARGE SCALE GENOMIC DNA]</scope>
    <source>
        <strain evidence="5 6">DSM 18034</strain>
    </source>
</reference>
<keyword evidence="3 5" id="KW-0067">ATP-binding</keyword>
<evidence type="ECO:0000313" key="5">
    <source>
        <dbReference type="EMBL" id="SKA66800.1"/>
    </source>
</evidence>
<name>A0A1T4VPB8_9BACT</name>
<dbReference type="PANTHER" id="PTHR42781:SF4">
    <property type="entry name" value="SPERMIDINE_PUTRESCINE IMPORT ATP-BINDING PROTEIN POTA"/>
    <property type="match status" value="1"/>
</dbReference>
<dbReference type="STRING" id="1121442.SAMN02745702_00688"/>
<dbReference type="SMART" id="SM00382">
    <property type="entry name" value="AAA"/>
    <property type="match status" value="1"/>
</dbReference>
<gene>
    <name evidence="5" type="ORF">SAMN02745702_00688</name>
</gene>
<dbReference type="RefSeq" id="WP_078684000.1">
    <property type="nucleotide sequence ID" value="NZ_FUYA01000002.1"/>
</dbReference>
<organism evidence="5 6">
    <name type="scientific">Desulfobaculum bizertense DSM 18034</name>
    <dbReference type="NCBI Taxonomy" id="1121442"/>
    <lineage>
        <taxon>Bacteria</taxon>
        <taxon>Pseudomonadati</taxon>
        <taxon>Thermodesulfobacteriota</taxon>
        <taxon>Desulfovibrionia</taxon>
        <taxon>Desulfovibrionales</taxon>
        <taxon>Desulfovibrionaceae</taxon>
        <taxon>Desulfobaculum</taxon>
    </lineage>
</organism>
<dbReference type="PROSITE" id="PS50893">
    <property type="entry name" value="ABC_TRANSPORTER_2"/>
    <property type="match status" value="1"/>
</dbReference>
<evidence type="ECO:0000256" key="1">
    <source>
        <dbReference type="ARBA" id="ARBA00022448"/>
    </source>
</evidence>
<accession>A0A1T4VPB8</accession>